<keyword evidence="2" id="KW-1185">Reference proteome</keyword>
<evidence type="ECO:0000313" key="2">
    <source>
        <dbReference type="Proteomes" id="UP001054889"/>
    </source>
</evidence>
<evidence type="ECO:0000313" key="1">
    <source>
        <dbReference type="EMBL" id="GJN27496.1"/>
    </source>
</evidence>
<gene>
    <name evidence="1" type="primary">gb15525</name>
    <name evidence="1" type="ORF">PR202_gb15525</name>
</gene>
<comment type="caution">
    <text evidence="1">The sequence shown here is derived from an EMBL/GenBank/DDBJ whole genome shotgun (WGS) entry which is preliminary data.</text>
</comment>
<name>A0AAV5EZN6_ELECO</name>
<sequence>MPRSNLLLVFQPGVALLLKLSTPLAASPRPAAWKHPEWSGLAFTRVDGVFGSRLVDLVMVLGYLLEMLLPSNCHKD</sequence>
<reference evidence="1" key="2">
    <citation type="submission" date="2021-12" db="EMBL/GenBank/DDBJ databases">
        <title>Resequencing data analysis of finger millet.</title>
        <authorList>
            <person name="Hatakeyama M."/>
            <person name="Aluri S."/>
            <person name="Balachadran M.T."/>
            <person name="Sivarajan S.R."/>
            <person name="Poveda L."/>
            <person name="Shimizu-Inatsugi R."/>
            <person name="Schlapbach R."/>
            <person name="Sreeman S.M."/>
            <person name="Shimizu K.K."/>
        </authorList>
    </citation>
    <scope>NUCLEOTIDE SEQUENCE</scope>
</reference>
<dbReference type="AlphaFoldDB" id="A0AAV5EZN6"/>
<protein>
    <recommendedName>
        <fullName evidence="3">Secreted protein</fullName>
    </recommendedName>
</protein>
<proteinExistence type="predicted"/>
<evidence type="ECO:0008006" key="3">
    <source>
        <dbReference type="Google" id="ProtNLM"/>
    </source>
</evidence>
<organism evidence="1 2">
    <name type="scientific">Eleusine coracana subsp. coracana</name>
    <dbReference type="NCBI Taxonomy" id="191504"/>
    <lineage>
        <taxon>Eukaryota</taxon>
        <taxon>Viridiplantae</taxon>
        <taxon>Streptophyta</taxon>
        <taxon>Embryophyta</taxon>
        <taxon>Tracheophyta</taxon>
        <taxon>Spermatophyta</taxon>
        <taxon>Magnoliopsida</taxon>
        <taxon>Liliopsida</taxon>
        <taxon>Poales</taxon>
        <taxon>Poaceae</taxon>
        <taxon>PACMAD clade</taxon>
        <taxon>Chloridoideae</taxon>
        <taxon>Cynodonteae</taxon>
        <taxon>Eleusininae</taxon>
        <taxon>Eleusine</taxon>
    </lineage>
</organism>
<accession>A0AAV5EZN6</accession>
<dbReference type="Proteomes" id="UP001054889">
    <property type="component" value="Unassembled WGS sequence"/>
</dbReference>
<reference evidence="1" key="1">
    <citation type="journal article" date="2018" name="DNA Res.">
        <title>Multiple hybrid de novo genome assembly of finger millet, an orphan allotetraploid crop.</title>
        <authorList>
            <person name="Hatakeyama M."/>
            <person name="Aluri S."/>
            <person name="Balachadran M.T."/>
            <person name="Sivarajan S.R."/>
            <person name="Patrignani A."/>
            <person name="Gruter S."/>
            <person name="Poveda L."/>
            <person name="Shimizu-Inatsugi R."/>
            <person name="Baeten J."/>
            <person name="Francoijs K.J."/>
            <person name="Nataraja K.N."/>
            <person name="Reddy Y.A.N."/>
            <person name="Phadnis S."/>
            <person name="Ravikumar R.L."/>
            <person name="Schlapbach R."/>
            <person name="Sreeman S.M."/>
            <person name="Shimizu K.K."/>
        </authorList>
    </citation>
    <scope>NUCLEOTIDE SEQUENCE</scope>
</reference>
<dbReference type="EMBL" id="BQKI01000079">
    <property type="protein sequence ID" value="GJN27496.1"/>
    <property type="molecule type" value="Genomic_DNA"/>
</dbReference>